<dbReference type="InterPro" id="IPR014001">
    <property type="entry name" value="Helicase_ATP-bd"/>
</dbReference>
<dbReference type="GO" id="GO:0006260">
    <property type="term" value="P:DNA replication"/>
    <property type="evidence" value="ECO:0007669"/>
    <property type="project" value="InterPro"/>
</dbReference>
<dbReference type="PROSITE" id="PS51192">
    <property type="entry name" value="HELICASE_ATP_BIND_1"/>
    <property type="match status" value="1"/>
</dbReference>
<dbReference type="GO" id="GO:0005737">
    <property type="term" value="C:cytoplasm"/>
    <property type="evidence" value="ECO:0007669"/>
    <property type="project" value="TreeGrafter"/>
</dbReference>
<evidence type="ECO:0000256" key="2">
    <source>
        <dbReference type="ARBA" id="ARBA00005446"/>
    </source>
</evidence>
<dbReference type="CDD" id="cd17920">
    <property type="entry name" value="DEXHc_RecQ"/>
    <property type="match status" value="1"/>
</dbReference>
<keyword evidence="8" id="KW-0413">Isomerase</keyword>
<evidence type="ECO:0000313" key="16">
    <source>
        <dbReference type="Proteomes" id="UP000193648"/>
    </source>
</evidence>
<evidence type="ECO:0000256" key="3">
    <source>
        <dbReference type="ARBA" id="ARBA00022741"/>
    </source>
</evidence>
<dbReference type="GO" id="GO:0005634">
    <property type="term" value="C:nucleus"/>
    <property type="evidence" value="ECO:0007669"/>
    <property type="project" value="UniProtKB-SubCell"/>
</dbReference>
<dbReference type="InterPro" id="IPR027417">
    <property type="entry name" value="P-loop_NTPase"/>
</dbReference>
<dbReference type="SMART" id="SM00490">
    <property type="entry name" value="HELICc"/>
    <property type="match status" value="1"/>
</dbReference>
<dbReference type="PROSITE" id="PS00690">
    <property type="entry name" value="DEAH_ATP_HELICASE"/>
    <property type="match status" value="1"/>
</dbReference>
<feature type="compositionally biased region" description="Low complexity" evidence="12">
    <location>
        <begin position="149"/>
        <end position="166"/>
    </location>
</feature>
<dbReference type="PROSITE" id="PS51194">
    <property type="entry name" value="HELICASE_CTER"/>
    <property type="match status" value="1"/>
</dbReference>
<dbReference type="Proteomes" id="UP000193648">
    <property type="component" value="Unassembled WGS sequence"/>
</dbReference>
<feature type="compositionally biased region" description="Basic and acidic residues" evidence="12">
    <location>
        <begin position="1134"/>
        <end position="1144"/>
    </location>
</feature>
<dbReference type="InterPro" id="IPR018982">
    <property type="entry name" value="RQC_domain"/>
</dbReference>
<dbReference type="InterPro" id="IPR002464">
    <property type="entry name" value="DNA/RNA_helicase_DEAH_CS"/>
</dbReference>
<evidence type="ECO:0000256" key="7">
    <source>
        <dbReference type="ARBA" id="ARBA00023125"/>
    </source>
</evidence>
<keyword evidence="4" id="KW-0378">Hydrolase</keyword>
<dbReference type="Gene3D" id="3.40.50.300">
    <property type="entry name" value="P-loop containing nucleotide triphosphate hydrolases"/>
    <property type="match status" value="2"/>
</dbReference>
<dbReference type="EC" id="5.6.2.4" evidence="11"/>
<comment type="subcellular location">
    <subcellularLocation>
        <location evidence="1">Nucleus</location>
    </subcellularLocation>
</comment>
<organism evidence="15 16">
    <name type="scientific">Lobosporangium transversale</name>
    <dbReference type="NCBI Taxonomy" id="64571"/>
    <lineage>
        <taxon>Eukaryota</taxon>
        <taxon>Fungi</taxon>
        <taxon>Fungi incertae sedis</taxon>
        <taxon>Mucoromycota</taxon>
        <taxon>Mortierellomycotina</taxon>
        <taxon>Mortierellomycetes</taxon>
        <taxon>Mortierellales</taxon>
        <taxon>Mortierellaceae</taxon>
        <taxon>Lobosporangium</taxon>
    </lineage>
</organism>
<gene>
    <name evidence="15" type="ORF">BCR41DRAFT_426086</name>
</gene>
<sequence length="1161" mass="128243">MALQTQRTKNNLNEMRKTVALKFPNITSLHSGNSLSRPNLSSKENRPPIAGSRSGNGLELVAMEPPKTYEFGARSSNTIYMPQGLTNSNTTTSNFPRQTISVADSRQPIITESPKSTITWGGSSRPVLQESIATNTISSNSKSVTNRLSFPSSSDYPTSPSTTSSSRLVKVASSNLSKDPSTATSLSSGRNLTSVHDEALIEDYKFLEEYAVLNDLETEEANIRARSPVAPTKKSEVSPVAFDQDDDASLEELEVMLQTAMDEKRRLGDLIMDLEDLDQDTDELKKSWRAMRDRINNLQPKLEAKKKATTSAGNSSARGNIDRSPLDDALNQNTNNMAQATPVSASIKAFSNNCSADYQEYGAANQSSIRHGYTTFENNGNIGSSSNASNTFFTSASSVTTTRSHFSPALESDYRKSQSPTTKESMLYPWSRRVMAALRDIFGLQDFRMNQLAAINATLSGKDVFVLMPTGGGKSLCYQLPATVGNGSGNTPTGVTIVISPLLSLMQDQAMHLVKKGIPTVLLHGNLDAAMRKFVFDQLHAEQVIPKLVYMTPEMLSKSGQAQSTLRRLHSRKLLARFVIDEAHCLSQWGHDFRPDYKLLSQLKSTYPGVPLMALTATANAKVQQDVLFNLGMQNCLVLKQSFNRRNLYYEVRAKTGQIYADIHAFITATFPGSSGIIYCTSKRACEEIADKLRNEYGLSAQHYHAGLDKSDRIAIQKSWQDGGTQIIVATVAFGMGIDKANVRFVIHHSLPQSLEGYYQETGRAGRDGNNAHCILFYTYRDKATIEFMIDKGEGNHEQKQRQRDNLKQMIMYCENKMDCRRAQVLSYFGEHFSPLDCANTCDNCRRGQKFDIKDVSTEAKTFINFVRQIVYNEDPSTRMSLHNYTARQEADRFTLLYLVDLFRGAKIKKIIEVYHHDQLQGYGIGKTWDRTDAERLARLLVSKKVLDERVEASGQAFASYVYLGREACGVMNGSVKIEMPFASGNTKSSLASAISSRKRSKKADADGSSNTSTTKAKAKASGNKGRKKTKQGGQEIDDGFEDLIEDEVILLDDYSPDPIEDAPNDDMEILDSRTELSRFTADTTGKGKAKSLETSTEAFPTRYKAVPATSVRSGGVSGVGAGTGVGEGEISDDDRFYDAHDFYDSDGLGPPQANRKRPRF</sequence>
<dbReference type="Pfam" id="PF16124">
    <property type="entry name" value="RecQ_Zn_bind"/>
    <property type="match status" value="1"/>
</dbReference>
<dbReference type="AlphaFoldDB" id="A0A1Y2GA19"/>
<dbReference type="PANTHER" id="PTHR13710:SF153">
    <property type="entry name" value="RECQ-LIKE DNA HELICASE BLM"/>
    <property type="match status" value="1"/>
</dbReference>
<dbReference type="GO" id="GO:0031573">
    <property type="term" value="P:mitotic intra-S DNA damage checkpoint signaling"/>
    <property type="evidence" value="ECO:0007669"/>
    <property type="project" value="UniProtKB-ARBA"/>
</dbReference>
<reference evidence="15 16" key="1">
    <citation type="submission" date="2016-07" db="EMBL/GenBank/DDBJ databases">
        <title>Pervasive Adenine N6-methylation of Active Genes in Fungi.</title>
        <authorList>
            <consortium name="DOE Joint Genome Institute"/>
            <person name="Mondo S.J."/>
            <person name="Dannebaum R.O."/>
            <person name="Kuo R.C."/>
            <person name="Labutti K."/>
            <person name="Haridas S."/>
            <person name="Kuo A."/>
            <person name="Salamov A."/>
            <person name="Ahrendt S.R."/>
            <person name="Lipzen A."/>
            <person name="Sullivan W."/>
            <person name="Andreopoulos W.B."/>
            <person name="Clum A."/>
            <person name="Lindquist E."/>
            <person name="Daum C."/>
            <person name="Ramamoorthy G.K."/>
            <person name="Gryganskyi A."/>
            <person name="Culley D."/>
            <person name="Magnuson J.K."/>
            <person name="James T.Y."/>
            <person name="O'Malley M.A."/>
            <person name="Stajich J.E."/>
            <person name="Spatafora J.W."/>
            <person name="Visel A."/>
            <person name="Grigoriev I.V."/>
        </authorList>
    </citation>
    <scope>NUCLEOTIDE SEQUENCE [LARGE SCALE GENOMIC DNA]</scope>
    <source>
        <strain evidence="15 16">NRRL 3116</strain>
    </source>
</reference>
<evidence type="ECO:0000256" key="11">
    <source>
        <dbReference type="ARBA" id="ARBA00034808"/>
    </source>
</evidence>
<evidence type="ECO:0000256" key="4">
    <source>
        <dbReference type="ARBA" id="ARBA00022801"/>
    </source>
</evidence>
<dbReference type="InterPro" id="IPR011545">
    <property type="entry name" value="DEAD/DEAH_box_helicase_dom"/>
</dbReference>
<evidence type="ECO:0000313" key="15">
    <source>
        <dbReference type="EMBL" id="ORZ04057.1"/>
    </source>
</evidence>
<evidence type="ECO:0000256" key="6">
    <source>
        <dbReference type="ARBA" id="ARBA00022840"/>
    </source>
</evidence>
<dbReference type="Gene3D" id="1.10.10.10">
    <property type="entry name" value="Winged helix-like DNA-binding domain superfamily/Winged helix DNA-binding domain"/>
    <property type="match status" value="1"/>
</dbReference>
<dbReference type="NCBIfam" id="TIGR00614">
    <property type="entry name" value="recQ_fam"/>
    <property type="match status" value="1"/>
</dbReference>
<dbReference type="RefSeq" id="XP_021876334.1">
    <property type="nucleotide sequence ID" value="XM_022030678.1"/>
</dbReference>
<comment type="caution">
    <text evidence="15">The sequence shown here is derived from an EMBL/GenBank/DDBJ whole genome shotgun (WGS) entry which is preliminary data.</text>
</comment>
<dbReference type="GO" id="GO:0016787">
    <property type="term" value="F:hydrolase activity"/>
    <property type="evidence" value="ECO:0007669"/>
    <property type="project" value="UniProtKB-KW"/>
</dbReference>
<dbReference type="Pfam" id="PF00270">
    <property type="entry name" value="DEAD"/>
    <property type="match status" value="1"/>
</dbReference>
<dbReference type="InterPro" id="IPR004589">
    <property type="entry name" value="DNA_helicase_ATP-dep_RecQ"/>
</dbReference>
<dbReference type="FunFam" id="3.40.50.300:FF:000340">
    <property type="entry name" value="Bloom syndrome, RecQ helicase"/>
    <property type="match status" value="1"/>
</dbReference>
<dbReference type="GeneID" id="33572519"/>
<evidence type="ECO:0000256" key="1">
    <source>
        <dbReference type="ARBA" id="ARBA00004123"/>
    </source>
</evidence>
<evidence type="ECO:0000256" key="12">
    <source>
        <dbReference type="SAM" id="MobiDB-lite"/>
    </source>
</evidence>
<feature type="region of interest" description="Disordered" evidence="12">
    <location>
        <begin position="140"/>
        <end position="190"/>
    </location>
</feature>
<feature type="domain" description="Helicase ATP-binding" evidence="13">
    <location>
        <begin position="455"/>
        <end position="637"/>
    </location>
</feature>
<keyword evidence="9" id="KW-0539">Nucleus</keyword>
<dbReference type="OrthoDB" id="10261556at2759"/>
<feature type="region of interest" description="Disordered" evidence="12">
    <location>
        <begin position="297"/>
        <end position="332"/>
    </location>
</feature>
<protein>
    <recommendedName>
        <fullName evidence="11">DNA 3'-5' helicase</fullName>
        <ecNumber evidence="11">5.6.2.4</ecNumber>
    </recommendedName>
</protein>
<evidence type="ECO:0000256" key="8">
    <source>
        <dbReference type="ARBA" id="ARBA00023235"/>
    </source>
</evidence>
<name>A0A1Y2GA19_9FUNG</name>
<dbReference type="SMART" id="SM00487">
    <property type="entry name" value="DEXDc"/>
    <property type="match status" value="1"/>
</dbReference>
<dbReference type="PANTHER" id="PTHR13710">
    <property type="entry name" value="DNA HELICASE RECQ FAMILY MEMBER"/>
    <property type="match status" value="1"/>
</dbReference>
<dbReference type="SUPFAM" id="SSF46785">
    <property type="entry name" value="Winged helix' DNA-binding domain"/>
    <property type="match status" value="1"/>
</dbReference>
<dbReference type="GO" id="GO:0005524">
    <property type="term" value="F:ATP binding"/>
    <property type="evidence" value="ECO:0007669"/>
    <property type="project" value="UniProtKB-KW"/>
</dbReference>
<dbReference type="EMBL" id="MCFF01000060">
    <property type="protein sequence ID" value="ORZ04057.1"/>
    <property type="molecule type" value="Genomic_DNA"/>
</dbReference>
<accession>A0A1Y2GA19</accession>
<dbReference type="SMART" id="SM00956">
    <property type="entry name" value="RQC"/>
    <property type="match status" value="1"/>
</dbReference>
<comment type="similarity">
    <text evidence="2">Belongs to the helicase family. RecQ subfamily.</text>
</comment>
<keyword evidence="6" id="KW-0067">ATP-binding</keyword>
<feature type="region of interest" description="Disordered" evidence="12">
    <location>
        <begin position="993"/>
        <end position="1039"/>
    </location>
</feature>
<dbReference type="GO" id="GO:0000724">
    <property type="term" value="P:double-strand break repair via homologous recombination"/>
    <property type="evidence" value="ECO:0007669"/>
    <property type="project" value="TreeGrafter"/>
</dbReference>
<evidence type="ECO:0000256" key="5">
    <source>
        <dbReference type="ARBA" id="ARBA00022806"/>
    </source>
</evidence>
<dbReference type="GO" id="GO:0009378">
    <property type="term" value="F:four-way junction helicase activity"/>
    <property type="evidence" value="ECO:0007669"/>
    <property type="project" value="TreeGrafter"/>
</dbReference>
<feature type="compositionally biased region" description="Polar residues" evidence="12">
    <location>
        <begin position="28"/>
        <end position="42"/>
    </location>
</feature>
<keyword evidence="3" id="KW-0547">Nucleotide-binding</keyword>
<dbReference type="Pfam" id="PF09382">
    <property type="entry name" value="RQC"/>
    <property type="match status" value="1"/>
</dbReference>
<dbReference type="InterPro" id="IPR036388">
    <property type="entry name" value="WH-like_DNA-bd_sf"/>
</dbReference>
<feature type="region of interest" description="Disordered" evidence="12">
    <location>
        <begin position="1112"/>
        <end position="1161"/>
    </location>
</feature>
<keyword evidence="16" id="KW-1185">Reference proteome</keyword>
<feature type="compositionally biased region" description="Polar residues" evidence="12">
    <location>
        <begin position="309"/>
        <end position="318"/>
    </location>
</feature>
<dbReference type="STRING" id="64571.A0A1Y2GA19"/>
<evidence type="ECO:0000259" key="13">
    <source>
        <dbReference type="PROSITE" id="PS51192"/>
    </source>
</evidence>
<comment type="catalytic activity">
    <reaction evidence="10">
        <text>Couples ATP hydrolysis with the unwinding of duplex DNA by translocating in the 3'-5' direction.</text>
        <dbReference type="EC" id="5.6.2.4"/>
    </reaction>
</comment>
<dbReference type="InterPro" id="IPR036390">
    <property type="entry name" value="WH_DNA-bd_sf"/>
</dbReference>
<dbReference type="InterPro" id="IPR001650">
    <property type="entry name" value="Helicase_C-like"/>
</dbReference>
<evidence type="ECO:0000259" key="14">
    <source>
        <dbReference type="PROSITE" id="PS51194"/>
    </source>
</evidence>
<dbReference type="InParanoid" id="A0A1Y2GA19"/>
<feature type="region of interest" description="Disordered" evidence="12">
    <location>
        <begin position="28"/>
        <end position="57"/>
    </location>
</feature>
<dbReference type="GO" id="GO:0043138">
    <property type="term" value="F:3'-5' DNA helicase activity"/>
    <property type="evidence" value="ECO:0007669"/>
    <property type="project" value="UniProtKB-EC"/>
</dbReference>
<dbReference type="GO" id="GO:0000729">
    <property type="term" value="P:DNA double-strand break processing"/>
    <property type="evidence" value="ECO:0007669"/>
    <property type="project" value="UniProtKB-ARBA"/>
</dbReference>
<dbReference type="CDD" id="cd18794">
    <property type="entry name" value="SF2_C_RecQ"/>
    <property type="match status" value="1"/>
</dbReference>
<keyword evidence="5" id="KW-0347">Helicase</keyword>
<dbReference type="GO" id="GO:0005694">
    <property type="term" value="C:chromosome"/>
    <property type="evidence" value="ECO:0007669"/>
    <property type="project" value="TreeGrafter"/>
</dbReference>
<feature type="compositionally biased region" description="Gly residues" evidence="12">
    <location>
        <begin position="1116"/>
        <end position="1128"/>
    </location>
</feature>
<evidence type="ECO:0000256" key="10">
    <source>
        <dbReference type="ARBA" id="ARBA00034617"/>
    </source>
</evidence>
<dbReference type="GO" id="GO:0003677">
    <property type="term" value="F:DNA binding"/>
    <property type="evidence" value="ECO:0007669"/>
    <property type="project" value="UniProtKB-KW"/>
</dbReference>
<feature type="compositionally biased region" description="Polar residues" evidence="12">
    <location>
        <begin position="172"/>
        <end position="190"/>
    </location>
</feature>
<dbReference type="Pfam" id="PF00271">
    <property type="entry name" value="Helicase_C"/>
    <property type="match status" value="1"/>
</dbReference>
<evidence type="ECO:0000256" key="9">
    <source>
        <dbReference type="ARBA" id="ARBA00023242"/>
    </source>
</evidence>
<proteinExistence type="inferred from homology"/>
<dbReference type="FunFam" id="3.40.50.300:FF:000296">
    <property type="entry name" value="ATP-dependent DNA helicase RecQ"/>
    <property type="match status" value="1"/>
</dbReference>
<dbReference type="InterPro" id="IPR032284">
    <property type="entry name" value="RecQ_Zn-bd"/>
</dbReference>
<feature type="domain" description="Helicase C-terminal" evidence="14">
    <location>
        <begin position="662"/>
        <end position="808"/>
    </location>
</feature>
<keyword evidence="7" id="KW-0238">DNA-binding</keyword>
<dbReference type="SUPFAM" id="SSF52540">
    <property type="entry name" value="P-loop containing nucleoside triphosphate hydrolases"/>
    <property type="match status" value="1"/>
</dbReference>